<dbReference type="SMART" id="SM00228">
    <property type="entry name" value="PDZ"/>
    <property type="match status" value="1"/>
</dbReference>
<dbReference type="InterPro" id="IPR036670">
    <property type="entry name" value="SecA_X-link_sf"/>
</dbReference>
<evidence type="ECO:0000256" key="7">
    <source>
        <dbReference type="ARBA" id="ARBA00022967"/>
    </source>
</evidence>
<dbReference type="AlphaFoldDB" id="A0A9P1GQS1"/>
<dbReference type="PROSITE" id="PS01312">
    <property type="entry name" value="SECA"/>
    <property type="match status" value="1"/>
</dbReference>
<comment type="caution">
    <text evidence="14">The sequence shown here is derived from an EMBL/GenBank/DDBJ whole genome shotgun (WGS) entry which is preliminary data.</text>
</comment>
<sequence length="1016" mass="114494">MTQAVWRVLELWYFDVQLLGGLVLHKERLAEMKTGEGKTIVALLPTFLAALEDKGGVYVVTPNDYLARRDAENVGQVLRFLGLTVGLVQSTMEVADRQKAYKCDVVYLTNAELGFDYLRDNLAVYPHQVVQSKNFHFCLVDEADSILIDEARTPLIISESVPAVPRQFEAGREVANALKKDLHYTVDEKNMNVVMTDLGEKVAQDLLQVENLWEPEEAWILYVLNAVKAKELFQLGEEYIIRDGKVAIVDTFTGRVLEGRRWSDGMHQAIECKENISVSVRSQVSAQITYQSLFRLFPRLCAMTGTALTEAAEFEEIYGLRCTGVPTARPNVRRDYPDVVYKTEEAKLNAIVEEIVLNNERNGRPILIGTANVKMSEAIVSRLREAGVEPQLLNARPESIARENETISQAGRLGKVTVSTNMAGRGTDIILGGNHSQMAALNIRSLLADALLPMEESSKVYSPDEEFYPTDMPGDLEKRLADAVQGIAATPVGEETKTFLDVEELVASVGGEAPFEANESANALMDLRLLVLALLWCCRLLPDFLGGFGEEEKKGPPAKGEPERVEEQEVDWKDLAYQRQLERIANRKRKAQPNYKETAEERKVRLRKLAMWNAAQKKGMTDVVGRAETTVDIKVGLMKPLGIEFEKYDEEPNRAWVSGIFKDGSAFKNGEIEAGDFLFSVNGKEVDGMPYEEALQNIVDAEGEINLAFSELKTLYKDALAEEKDQVIKAGGLYVLGTTRHESRRIDNQLRGRAGRQGDPGTTRFFISLQDDVFRVFGGDKIETLMDRFRLGDAIPLQSPIVNDTLDRVQKAVEEFFKKTRTTLFEFDKVISKQRELTYKTRKEFLANKDTAVMKLIEEWGEDAVDFHIEQVKDKTDEEKAKEFEEYFGFDMPQLSADMKEDTPEAQEAARELLAKSVREGIQSKAKSYEEFRPGFAVEAARIATVVTIDDEWKALLQKMDALKQTVGLAAYKGSEPLKEYQVQGFKMYQKVENKYKARSVSRWLRSKPKKDAQQS</sequence>
<evidence type="ECO:0000259" key="11">
    <source>
        <dbReference type="PROSITE" id="PS50106"/>
    </source>
</evidence>
<dbReference type="GO" id="GO:0017038">
    <property type="term" value="P:protein import"/>
    <property type="evidence" value="ECO:0007669"/>
    <property type="project" value="InterPro"/>
</dbReference>
<dbReference type="HAMAP" id="MF_01382">
    <property type="entry name" value="SecA"/>
    <property type="match status" value="1"/>
</dbReference>
<comment type="subcellular location">
    <subcellularLocation>
        <location evidence="1">Membrane</location>
        <topology evidence="1">Peripheral membrane protein</topology>
    </subcellularLocation>
</comment>
<feature type="domain" description="PDZ" evidence="11">
    <location>
        <begin position="630"/>
        <end position="713"/>
    </location>
</feature>
<dbReference type="InterPro" id="IPR044722">
    <property type="entry name" value="SecA_SF2_C"/>
</dbReference>
<dbReference type="PANTHER" id="PTHR30612:SF0">
    <property type="entry name" value="CHLOROPLAST PROTEIN-TRANSPORTING ATPASE"/>
    <property type="match status" value="1"/>
</dbReference>
<reference evidence="15 16" key="2">
    <citation type="submission" date="2024-05" db="EMBL/GenBank/DDBJ databases">
        <authorList>
            <person name="Chen Y."/>
            <person name="Shah S."/>
            <person name="Dougan E. K."/>
            <person name="Thang M."/>
            <person name="Chan C."/>
        </authorList>
    </citation>
    <scope>NUCLEOTIDE SEQUENCE [LARGE SCALE GENOMIC DNA]</scope>
</reference>
<proteinExistence type="inferred from homology"/>
<dbReference type="Proteomes" id="UP001152797">
    <property type="component" value="Unassembled WGS sequence"/>
</dbReference>
<keyword evidence="6 10" id="KW-0653">Protein transport</keyword>
<feature type="domain" description="SecA family profile" evidence="13">
    <location>
        <begin position="1"/>
        <end position="798"/>
    </location>
</feature>
<dbReference type="Pfam" id="PF07516">
    <property type="entry name" value="SecA_SW"/>
    <property type="match status" value="1"/>
</dbReference>
<dbReference type="Gene3D" id="3.90.1440.10">
    <property type="entry name" value="SecA, preprotein cross-linking domain"/>
    <property type="match status" value="1"/>
</dbReference>
<protein>
    <recommendedName>
        <fullName evidence="10">Protein translocase subunit SecA</fullName>
    </recommendedName>
</protein>
<evidence type="ECO:0000256" key="3">
    <source>
        <dbReference type="ARBA" id="ARBA00022448"/>
    </source>
</evidence>
<dbReference type="SMART" id="SM00957">
    <property type="entry name" value="SecA_DEAD"/>
    <property type="match status" value="1"/>
</dbReference>
<dbReference type="GO" id="GO:0005524">
    <property type="term" value="F:ATP binding"/>
    <property type="evidence" value="ECO:0007669"/>
    <property type="project" value="UniProtKB-KW"/>
</dbReference>
<dbReference type="InterPro" id="IPR036034">
    <property type="entry name" value="PDZ_sf"/>
</dbReference>
<dbReference type="PANTHER" id="PTHR30612">
    <property type="entry name" value="SECA INNER MEMBRANE COMPONENT OF SEC PROTEIN SECRETION SYSTEM"/>
    <property type="match status" value="1"/>
</dbReference>
<evidence type="ECO:0000256" key="10">
    <source>
        <dbReference type="RuleBase" id="RU003874"/>
    </source>
</evidence>
<keyword evidence="5 10" id="KW-0067">ATP-binding</keyword>
<dbReference type="InterPro" id="IPR001478">
    <property type="entry name" value="PDZ"/>
</dbReference>
<dbReference type="InterPro" id="IPR020937">
    <property type="entry name" value="SecA_CS"/>
</dbReference>
<dbReference type="CDD" id="cd17928">
    <property type="entry name" value="DEXDc_SecA"/>
    <property type="match status" value="1"/>
</dbReference>
<evidence type="ECO:0000256" key="5">
    <source>
        <dbReference type="ARBA" id="ARBA00022840"/>
    </source>
</evidence>
<dbReference type="SUPFAM" id="SSF81886">
    <property type="entry name" value="Helical scaffold and wing domains of SecA"/>
    <property type="match status" value="1"/>
</dbReference>
<dbReference type="EMBL" id="CAMXCT020006744">
    <property type="protein sequence ID" value="CAL1172709.1"/>
    <property type="molecule type" value="Genomic_DNA"/>
</dbReference>
<dbReference type="GO" id="GO:0006886">
    <property type="term" value="P:intracellular protein transport"/>
    <property type="evidence" value="ECO:0007669"/>
    <property type="project" value="InterPro"/>
</dbReference>
<dbReference type="InterPro" id="IPR011115">
    <property type="entry name" value="SecA_DEAD"/>
</dbReference>
<keyword evidence="8 10" id="KW-0811">Translocation</keyword>
<evidence type="ECO:0000313" key="14">
    <source>
        <dbReference type="EMBL" id="CAI4019334.1"/>
    </source>
</evidence>
<dbReference type="EMBL" id="CAMXCT030006744">
    <property type="protein sequence ID" value="CAL4806646.1"/>
    <property type="molecule type" value="Genomic_DNA"/>
</dbReference>
<evidence type="ECO:0000259" key="13">
    <source>
        <dbReference type="PROSITE" id="PS51196"/>
    </source>
</evidence>
<dbReference type="Gene3D" id="1.10.3060.10">
    <property type="entry name" value="Helical scaffold and wing domains of SecA"/>
    <property type="match status" value="1"/>
</dbReference>
<keyword evidence="4 10" id="KW-0547">Nucleotide-binding</keyword>
<dbReference type="SUPFAM" id="SSF50156">
    <property type="entry name" value="PDZ domain-like"/>
    <property type="match status" value="1"/>
</dbReference>
<dbReference type="SUPFAM" id="SSF52540">
    <property type="entry name" value="P-loop containing nucleoside triphosphate hydrolases"/>
    <property type="match status" value="3"/>
</dbReference>
<dbReference type="InterPro" id="IPR011116">
    <property type="entry name" value="SecA_Wing/Scaffold"/>
</dbReference>
<keyword evidence="9" id="KW-0472">Membrane</keyword>
<dbReference type="Pfam" id="PF07517">
    <property type="entry name" value="SecA_DEAD"/>
    <property type="match status" value="1"/>
</dbReference>
<dbReference type="OrthoDB" id="419440at2759"/>
<evidence type="ECO:0000256" key="1">
    <source>
        <dbReference type="ARBA" id="ARBA00004170"/>
    </source>
</evidence>
<evidence type="ECO:0000256" key="2">
    <source>
        <dbReference type="ARBA" id="ARBA00007650"/>
    </source>
</evidence>
<name>A0A9P1GQS1_9DINO</name>
<dbReference type="GO" id="GO:0016020">
    <property type="term" value="C:membrane"/>
    <property type="evidence" value="ECO:0007669"/>
    <property type="project" value="UniProtKB-SubCell"/>
</dbReference>
<dbReference type="NCBIfam" id="TIGR00963">
    <property type="entry name" value="secA"/>
    <property type="match status" value="1"/>
</dbReference>
<dbReference type="PROSITE" id="PS51196">
    <property type="entry name" value="SECA_MOTOR_DEAD"/>
    <property type="match status" value="1"/>
</dbReference>
<gene>
    <name evidence="14" type="ORF">C1SCF055_LOCUS43839</name>
</gene>
<evidence type="ECO:0000259" key="12">
    <source>
        <dbReference type="PROSITE" id="PS51192"/>
    </source>
</evidence>
<dbReference type="InterPro" id="IPR014018">
    <property type="entry name" value="SecA_motor_DEAD"/>
</dbReference>
<feature type="domain" description="Helicase ATP-binding" evidence="12">
    <location>
        <begin position="19"/>
        <end position="181"/>
    </location>
</feature>
<organism evidence="14">
    <name type="scientific">Cladocopium goreaui</name>
    <dbReference type="NCBI Taxonomy" id="2562237"/>
    <lineage>
        <taxon>Eukaryota</taxon>
        <taxon>Sar</taxon>
        <taxon>Alveolata</taxon>
        <taxon>Dinophyceae</taxon>
        <taxon>Suessiales</taxon>
        <taxon>Symbiodiniaceae</taxon>
        <taxon>Cladocopium</taxon>
    </lineage>
</organism>
<dbReference type="InterPro" id="IPR011130">
    <property type="entry name" value="SecA_preprotein_X-link_dom"/>
</dbReference>
<dbReference type="GO" id="GO:0006605">
    <property type="term" value="P:protein targeting"/>
    <property type="evidence" value="ECO:0007669"/>
    <property type="project" value="InterPro"/>
</dbReference>
<dbReference type="CDD" id="cd00136">
    <property type="entry name" value="PDZ_canonical"/>
    <property type="match status" value="1"/>
</dbReference>
<keyword evidence="3 10" id="KW-0813">Transport</keyword>
<dbReference type="FunFam" id="3.90.1440.10:FF:000003">
    <property type="entry name" value="Preprotein translocase SecA subunit"/>
    <property type="match status" value="1"/>
</dbReference>
<dbReference type="Pfam" id="PF00595">
    <property type="entry name" value="PDZ"/>
    <property type="match status" value="1"/>
</dbReference>
<dbReference type="InterPro" id="IPR000185">
    <property type="entry name" value="SecA"/>
</dbReference>
<keyword evidence="7" id="KW-1278">Translocase</keyword>
<evidence type="ECO:0000256" key="9">
    <source>
        <dbReference type="ARBA" id="ARBA00023136"/>
    </source>
</evidence>
<comment type="similarity">
    <text evidence="2 10">Belongs to the SecA family.</text>
</comment>
<dbReference type="Pfam" id="PF21090">
    <property type="entry name" value="P-loop_SecA"/>
    <property type="match status" value="2"/>
</dbReference>
<dbReference type="Gene3D" id="3.40.50.300">
    <property type="entry name" value="P-loop containing nucleotide triphosphate hydrolases"/>
    <property type="match status" value="3"/>
</dbReference>
<evidence type="ECO:0000313" key="15">
    <source>
        <dbReference type="EMBL" id="CAL4806646.1"/>
    </source>
</evidence>
<accession>A0A9P1GQS1</accession>
<dbReference type="EMBL" id="CAMXCT010006744">
    <property type="protein sequence ID" value="CAI4019334.1"/>
    <property type="molecule type" value="Genomic_DNA"/>
</dbReference>
<reference evidence="14" key="1">
    <citation type="submission" date="2022-10" db="EMBL/GenBank/DDBJ databases">
        <authorList>
            <person name="Chen Y."/>
            <person name="Dougan E. K."/>
            <person name="Chan C."/>
            <person name="Rhodes N."/>
            <person name="Thang M."/>
        </authorList>
    </citation>
    <scope>NUCLEOTIDE SEQUENCE</scope>
</reference>
<evidence type="ECO:0000256" key="6">
    <source>
        <dbReference type="ARBA" id="ARBA00022927"/>
    </source>
</evidence>
<dbReference type="PROSITE" id="PS50106">
    <property type="entry name" value="PDZ"/>
    <property type="match status" value="1"/>
</dbReference>
<keyword evidence="16" id="KW-1185">Reference proteome</keyword>
<evidence type="ECO:0000256" key="8">
    <source>
        <dbReference type="ARBA" id="ARBA00023010"/>
    </source>
</evidence>
<dbReference type="Pfam" id="PF01043">
    <property type="entry name" value="SecA_PP_bind"/>
    <property type="match status" value="1"/>
</dbReference>
<dbReference type="PRINTS" id="PR00906">
    <property type="entry name" value="SECA"/>
</dbReference>
<dbReference type="InterPro" id="IPR036266">
    <property type="entry name" value="SecA_Wing/Scaffold_sf"/>
</dbReference>
<dbReference type="InterPro" id="IPR014001">
    <property type="entry name" value="Helicase_ATP-bd"/>
</dbReference>
<dbReference type="SUPFAM" id="SSF81767">
    <property type="entry name" value="Pre-protein crosslinking domain of SecA"/>
    <property type="match status" value="1"/>
</dbReference>
<evidence type="ECO:0000313" key="16">
    <source>
        <dbReference type="Proteomes" id="UP001152797"/>
    </source>
</evidence>
<dbReference type="InterPro" id="IPR027417">
    <property type="entry name" value="P-loop_NTPase"/>
</dbReference>
<dbReference type="PROSITE" id="PS51192">
    <property type="entry name" value="HELICASE_ATP_BIND_1"/>
    <property type="match status" value="1"/>
</dbReference>
<evidence type="ECO:0000256" key="4">
    <source>
        <dbReference type="ARBA" id="ARBA00022741"/>
    </source>
</evidence>
<dbReference type="SMART" id="SM00958">
    <property type="entry name" value="SecA_PP_bind"/>
    <property type="match status" value="1"/>
</dbReference>